<sequence length="1974" mass="216468">MCHRNTQPPTENASIHSTDQTLFSGPGNETISPSLHQRFHDELLSPESTQPERSMFQVELSKHPQLGVGITIVGGSNKNGYGIFVKSVTLDGPAFKDGRIKPGDQILEINGSNLSEVQHHDAVKLIKESENTVKFLISQVKPPRSLKHRDNDDAVFQWKLQNSMVSKSIDMEDRESDSSRNSPSNLPVCDELTDSDVNIATVNNSDIDDKKSTKVKNPEKKSPDMDIGDANSPKSVINGADSCNGNSVVAKIHSMLSDDGLQKSEPVASDHVTAPEGDQYCSENESDTETDSDFEEVCTAVIQNRYAAPPLGNTSPTLGKNGEDISPTQGQEEELEVFLEKQNGSFGLNVTGGVNTSVRHGGIYVKSVVANSAAHKDGTILKGDRILEVDSVAMSGLTHREAVQALQDAPPICRLLVSRLCLLKGTSKEQAMEGQIGDTTSLEGCEDDLYGTFVNEENSYSVDLIKGIYGLGFSTVGGQPDSPALSDRVVRIKRVFPIGPARESGKIRSGDVILAVNGQSVTGKSLTEIMSMLRGAGKSVQLLMCHPDPDQLPPLNVLESEESLVVTPSSNRSVVSDTDSEASDDQFQPSYTEEMLSLALYGNHGTMAETGEQNELSAATGINLDGDNGEEDQDNDEEHSDNTETPRSDGVTPPLPTSPPPTLGRTTEGLDMDGYKQGAEFSDEQGVEFTDEQGAELSDEQEESDYEEGNDSPNLHLIDVQVGVAELMDSCHAEMVQIHSAKNLSKLAGMTQMPVSENLIVREDSALTVNSRETTPVANASLNSAEFMPDSSSELSFAKESELEDSEIDASLVHHDETDAEDLTRRSHEDGIIVQSLEDTVLQEMVQQATGSLGSNPTSVSVSSANMVASCSYVDGVKFTGIVDNNVIDISGKYSVNDVCTDAEEQAVNEAADVNIKKILIDKKTSDFDNNEDSESDFDDDDIKQLEKKYMDLEQAEDSENESVSEGSKNEHQENEDNDEGTDETENVEKGTDKDLGTGISYATLMDSNAEEDIVESLRNKNDPESFDFTGLNSDMIQYSIERKPGKSNNEVYSDIDDTDKVNDGESDFDETEEQKDDSEHADNLNDLTDLISEVRRQTVHENDVDEEVEDVDEDRNDVMKNEDGSRVRKESSSQSEVKPLLPGEFEVILAKPEGCGLGFTVAGGANTSGGCYVKAVLANPALSDGRIKTGDKIIMVAGIDMRPLNHFEAVSVLRETEADVTIRLFRPDVAMGDPGQAGVRITSHELTHKHNNRQKTTSEHPECEGDTSHVSSSPENTKKQHKWTFFTDPHTSEDESEAQPESAGLLRDLIHSLEATKSELASPGAGRRSPSLGNPRRAENVLQDRSCVRGGTSPGNRSPGLGEGSVYQIELRKAEGGGGLGISLVTAESTHMTGVFIHTIIPGGLAHRDGRLKEGDKLLQINGESLVGMNHTKAASILRNCEGKLSLTVSRKDRKPSWLEADLESSQVPTENWADTTDPDSCTEFEVSEVNDSSVSISRHVRSDIHDNGIDDLVAGAERVLTMSKKSKHLSRSDENVSDDDDYDDNDGNNYDDDAPPPLPEKRVSNSSHKFLAGTNVISPKPDEISVESGSDSLDEDVENDDDEEFEKLNEDMMNDDDDDFEKLILGDRSSESGDDDEEDEYNATYAMKRFDSSKCWCNNLRTLVMEVPEEITEEWLYTLSLVTVPVGYRAQIPGLVSALQERITLEDPQEEYRQLRDVPLTDMCEAATLIHNRPKNRFRNVLPYDINRVLLESQDSSWDYINASHIQLEVGESVADYIVTQGPLPETTDDFWVMTWQQGVTVVVMLTLEMEGSKVKCHRYWPDSADTSMEVCDGALRLSLLYHNSLADFDVRSLLMEDTSNGDTRIVHHLHYTTWPDHGTPTVARPLLQCMRLSHLLRSEGPLVVHCSAGIGRSGTFIAIDLALAHVENSMQFDIMELVTELRRQRQGMIQTRDQYVFCYTACVEALLETPM</sequence>
<reference evidence="7" key="2">
    <citation type="submission" date="2020-11" db="EMBL/GenBank/DDBJ databases">
        <authorList>
            <person name="McCartney M.A."/>
            <person name="Auch B."/>
            <person name="Kono T."/>
            <person name="Mallez S."/>
            <person name="Becker A."/>
            <person name="Gohl D.M."/>
            <person name="Silverstein K.A.T."/>
            <person name="Koren S."/>
            <person name="Bechman K.B."/>
            <person name="Herman A."/>
            <person name="Abrahante J.E."/>
            <person name="Garbe J."/>
        </authorList>
    </citation>
    <scope>NUCLEOTIDE SEQUENCE</scope>
    <source>
        <strain evidence="7">Duluth1</strain>
        <tissue evidence="7">Whole animal</tissue>
    </source>
</reference>
<dbReference type="InterPro" id="IPR052074">
    <property type="entry name" value="NonRcpt_TyrProt_Phosphatase"/>
</dbReference>
<feature type="compositionally biased region" description="Polar residues" evidence="3">
    <location>
        <begin position="566"/>
        <end position="577"/>
    </location>
</feature>
<dbReference type="Proteomes" id="UP000828390">
    <property type="component" value="Unassembled WGS sequence"/>
</dbReference>
<feature type="domain" description="PDZ" evidence="6">
    <location>
        <begin position="1147"/>
        <end position="1229"/>
    </location>
</feature>
<feature type="compositionally biased region" description="Acidic residues" evidence="3">
    <location>
        <begin position="627"/>
        <end position="639"/>
    </location>
</feature>
<feature type="compositionally biased region" description="Acidic residues" evidence="3">
    <location>
        <begin position="1537"/>
        <end position="1556"/>
    </location>
</feature>
<feature type="compositionally biased region" description="Polar residues" evidence="3">
    <location>
        <begin position="1465"/>
        <end position="1476"/>
    </location>
</feature>
<dbReference type="Pfam" id="PF00595">
    <property type="entry name" value="PDZ"/>
    <property type="match status" value="5"/>
</dbReference>
<feature type="compositionally biased region" description="Acidic residues" evidence="3">
    <location>
        <begin position="1594"/>
        <end position="1604"/>
    </location>
</feature>
<feature type="compositionally biased region" description="Acidic residues" evidence="3">
    <location>
        <begin position="1065"/>
        <end position="1077"/>
    </location>
</feature>
<feature type="compositionally biased region" description="Acidic residues" evidence="3">
    <location>
        <begin position="976"/>
        <end position="986"/>
    </location>
</feature>
<keyword evidence="8" id="KW-1185">Reference proteome</keyword>
<feature type="region of interest" description="Disordered" evidence="3">
    <location>
        <begin position="1459"/>
        <end position="1482"/>
    </location>
</feature>
<evidence type="ECO:0000256" key="2">
    <source>
        <dbReference type="ARBA" id="ARBA00023242"/>
    </source>
</evidence>
<feature type="region of interest" description="Disordered" evidence="3">
    <location>
        <begin position="1244"/>
        <end position="1280"/>
    </location>
</feature>
<evidence type="ECO:0000259" key="5">
    <source>
        <dbReference type="PROSITE" id="PS50056"/>
    </source>
</evidence>
<evidence type="ECO:0000256" key="1">
    <source>
        <dbReference type="ARBA" id="ARBA00004123"/>
    </source>
</evidence>
<evidence type="ECO:0000313" key="8">
    <source>
        <dbReference type="Proteomes" id="UP000828390"/>
    </source>
</evidence>
<feature type="compositionally biased region" description="Basic and acidic residues" evidence="3">
    <location>
        <begin position="1257"/>
        <end position="1268"/>
    </location>
</feature>
<feature type="region of interest" description="Disordered" evidence="3">
    <location>
        <begin position="308"/>
        <end position="330"/>
    </location>
</feature>
<evidence type="ECO:0008006" key="9">
    <source>
        <dbReference type="Google" id="ProtNLM"/>
    </source>
</evidence>
<feature type="region of interest" description="Disordered" evidence="3">
    <location>
        <begin position="563"/>
        <end position="588"/>
    </location>
</feature>
<dbReference type="Pfam" id="PF00102">
    <property type="entry name" value="Y_phosphatase"/>
    <property type="match status" value="1"/>
</dbReference>
<dbReference type="PROSITE" id="PS50056">
    <property type="entry name" value="TYR_PHOSPHATASE_2"/>
    <property type="match status" value="1"/>
</dbReference>
<organism evidence="7 8">
    <name type="scientific">Dreissena polymorpha</name>
    <name type="common">Zebra mussel</name>
    <name type="synonym">Mytilus polymorpha</name>
    <dbReference type="NCBI Taxonomy" id="45954"/>
    <lineage>
        <taxon>Eukaryota</taxon>
        <taxon>Metazoa</taxon>
        <taxon>Spiralia</taxon>
        <taxon>Lophotrochozoa</taxon>
        <taxon>Mollusca</taxon>
        <taxon>Bivalvia</taxon>
        <taxon>Autobranchia</taxon>
        <taxon>Heteroconchia</taxon>
        <taxon>Euheterodonta</taxon>
        <taxon>Imparidentia</taxon>
        <taxon>Neoheterodontei</taxon>
        <taxon>Myida</taxon>
        <taxon>Dreissenoidea</taxon>
        <taxon>Dreissenidae</taxon>
        <taxon>Dreissena</taxon>
    </lineage>
</organism>
<dbReference type="GO" id="GO:0004725">
    <property type="term" value="F:protein tyrosine phosphatase activity"/>
    <property type="evidence" value="ECO:0007669"/>
    <property type="project" value="InterPro"/>
</dbReference>
<evidence type="ECO:0000259" key="4">
    <source>
        <dbReference type="PROSITE" id="PS50055"/>
    </source>
</evidence>
<dbReference type="InterPro" id="IPR000242">
    <property type="entry name" value="PTP_cat"/>
</dbReference>
<evidence type="ECO:0000313" key="7">
    <source>
        <dbReference type="EMBL" id="KAH3747177.1"/>
    </source>
</evidence>
<feature type="region of interest" description="Disordered" evidence="3">
    <location>
        <begin position="954"/>
        <end position="1007"/>
    </location>
</feature>
<dbReference type="InterPro" id="IPR000387">
    <property type="entry name" value="Tyr_Pase_dom"/>
</dbReference>
<feature type="compositionally biased region" description="Basic and acidic residues" evidence="3">
    <location>
        <begin position="207"/>
        <end position="224"/>
    </location>
</feature>
<feature type="domain" description="PDZ" evidence="6">
    <location>
        <begin position="461"/>
        <end position="548"/>
    </location>
</feature>
<feature type="compositionally biased region" description="Polar residues" evidence="3">
    <location>
        <begin position="195"/>
        <end position="205"/>
    </location>
</feature>
<feature type="region of interest" description="Disordered" evidence="3">
    <location>
        <begin position="620"/>
        <end position="714"/>
    </location>
</feature>
<proteinExistence type="predicted"/>
<feature type="region of interest" description="Disordered" evidence="3">
    <location>
        <begin position="1526"/>
        <end position="1604"/>
    </location>
</feature>
<feature type="region of interest" description="Disordered" evidence="3">
    <location>
        <begin position="1097"/>
        <end position="1139"/>
    </location>
</feature>
<feature type="compositionally biased region" description="Basic and acidic residues" evidence="3">
    <location>
        <begin position="1117"/>
        <end position="1132"/>
    </location>
</feature>
<protein>
    <recommendedName>
        <fullName evidence="9">Tyrosine-protein phosphatase non-receptor type 13</fullName>
    </recommendedName>
</protein>
<feature type="compositionally biased region" description="Acidic residues" evidence="3">
    <location>
        <begin position="954"/>
        <end position="963"/>
    </location>
</feature>
<comment type="subcellular location">
    <subcellularLocation>
        <location evidence="1">Nucleus</location>
    </subcellularLocation>
</comment>
<feature type="domain" description="Tyrosine specific protein phosphatases" evidence="5">
    <location>
        <begin position="1887"/>
        <end position="1959"/>
    </location>
</feature>
<feature type="compositionally biased region" description="Pro residues" evidence="3">
    <location>
        <begin position="653"/>
        <end position="662"/>
    </location>
</feature>
<dbReference type="InterPro" id="IPR036034">
    <property type="entry name" value="PDZ_sf"/>
</dbReference>
<feature type="region of interest" description="Disordered" evidence="3">
    <location>
        <begin position="1041"/>
        <end position="1083"/>
    </location>
</feature>
<name>A0A9D4I5G4_DREPO</name>
<dbReference type="Gene3D" id="2.30.42.10">
    <property type="match status" value="5"/>
</dbReference>
<dbReference type="SUPFAM" id="SSF50156">
    <property type="entry name" value="PDZ domain-like"/>
    <property type="match status" value="5"/>
</dbReference>
<dbReference type="PANTHER" id="PTHR46900">
    <property type="entry name" value="TYROSINE-PROTEIN PHOSPHATASE NON-RECEPTOR TYPE 13"/>
    <property type="match status" value="1"/>
</dbReference>
<dbReference type="PROSITE" id="PS00383">
    <property type="entry name" value="TYR_PHOSPHATASE_1"/>
    <property type="match status" value="1"/>
</dbReference>
<comment type="caution">
    <text evidence="7">The sequence shown here is derived from an EMBL/GenBank/DDBJ whole genome shotgun (WGS) entry which is preliminary data.</text>
</comment>
<dbReference type="SMART" id="SM00404">
    <property type="entry name" value="PTPc_motif"/>
    <property type="match status" value="1"/>
</dbReference>
<dbReference type="CDD" id="cd06792">
    <property type="entry name" value="PDZ2-PTPN13_FRMPD2-like"/>
    <property type="match status" value="1"/>
</dbReference>
<dbReference type="InterPro" id="IPR003595">
    <property type="entry name" value="Tyr_Pase_cat"/>
</dbReference>
<feature type="region of interest" description="Disordered" evidence="3">
    <location>
        <begin position="1"/>
        <end position="33"/>
    </location>
</feature>
<evidence type="ECO:0000256" key="3">
    <source>
        <dbReference type="SAM" id="MobiDB-lite"/>
    </source>
</evidence>
<evidence type="ECO:0000259" key="6">
    <source>
        <dbReference type="PROSITE" id="PS50106"/>
    </source>
</evidence>
<keyword evidence="2" id="KW-0539">Nucleus</keyword>
<dbReference type="SMART" id="SM00228">
    <property type="entry name" value="PDZ"/>
    <property type="match status" value="5"/>
</dbReference>
<feature type="domain" description="PDZ" evidence="6">
    <location>
        <begin position="336"/>
        <end position="421"/>
    </location>
</feature>
<accession>A0A9D4I5G4</accession>
<dbReference type="SMART" id="SM00194">
    <property type="entry name" value="PTPc"/>
    <property type="match status" value="1"/>
</dbReference>
<dbReference type="PROSITE" id="PS50106">
    <property type="entry name" value="PDZ"/>
    <property type="match status" value="5"/>
</dbReference>
<feature type="compositionally biased region" description="Acidic residues" evidence="3">
    <location>
        <begin position="681"/>
        <end position="710"/>
    </location>
</feature>
<feature type="region of interest" description="Disordered" evidence="3">
    <location>
        <begin position="167"/>
        <end position="236"/>
    </location>
</feature>
<feature type="compositionally biased region" description="Basic and acidic residues" evidence="3">
    <location>
        <begin position="987"/>
        <end position="996"/>
    </location>
</feature>
<dbReference type="PANTHER" id="PTHR46900:SF2">
    <property type="entry name" value="TYROSINE-PROTEIN PHOSPHATASE NON-RECEPTOR TYPE 13"/>
    <property type="match status" value="1"/>
</dbReference>
<dbReference type="SUPFAM" id="SSF52799">
    <property type="entry name" value="(Phosphotyrosine protein) phosphatases II"/>
    <property type="match status" value="1"/>
</dbReference>
<dbReference type="InterPro" id="IPR016130">
    <property type="entry name" value="Tyr_Pase_AS"/>
</dbReference>
<feature type="domain" description="PDZ" evidence="6">
    <location>
        <begin position="1369"/>
        <end position="1454"/>
    </location>
</feature>
<feature type="region of interest" description="Disordered" evidence="3">
    <location>
        <begin position="1317"/>
        <end position="1364"/>
    </location>
</feature>
<feature type="region of interest" description="Disordered" evidence="3">
    <location>
        <begin position="271"/>
        <end position="290"/>
    </location>
</feature>
<gene>
    <name evidence="7" type="ORF">DPMN_181598</name>
</gene>
<feature type="domain" description="PDZ" evidence="6">
    <location>
        <begin position="57"/>
        <end position="141"/>
    </location>
</feature>
<dbReference type="Gene3D" id="3.90.190.10">
    <property type="entry name" value="Protein tyrosine phosphatase superfamily"/>
    <property type="match status" value="1"/>
</dbReference>
<dbReference type="PROSITE" id="PS50055">
    <property type="entry name" value="TYR_PHOSPHATASE_PTP"/>
    <property type="match status" value="1"/>
</dbReference>
<dbReference type="GO" id="GO:0005634">
    <property type="term" value="C:nucleus"/>
    <property type="evidence" value="ECO:0007669"/>
    <property type="project" value="UniProtKB-SubCell"/>
</dbReference>
<dbReference type="InterPro" id="IPR001478">
    <property type="entry name" value="PDZ"/>
</dbReference>
<feature type="compositionally biased region" description="Acidic residues" evidence="3">
    <location>
        <begin position="1104"/>
        <end position="1116"/>
    </location>
</feature>
<reference evidence="7" key="1">
    <citation type="journal article" date="2019" name="bioRxiv">
        <title>The Genome of the Zebra Mussel, Dreissena polymorpha: A Resource for Invasive Species Research.</title>
        <authorList>
            <person name="McCartney M.A."/>
            <person name="Auch B."/>
            <person name="Kono T."/>
            <person name="Mallez S."/>
            <person name="Zhang Y."/>
            <person name="Obille A."/>
            <person name="Becker A."/>
            <person name="Abrahante J.E."/>
            <person name="Garbe J."/>
            <person name="Badalamenti J.P."/>
            <person name="Herman A."/>
            <person name="Mangelson H."/>
            <person name="Liachko I."/>
            <person name="Sullivan S."/>
            <person name="Sone E.D."/>
            <person name="Koren S."/>
            <person name="Silverstein K.A.T."/>
            <person name="Beckman K.B."/>
            <person name="Gohl D.M."/>
        </authorList>
    </citation>
    <scope>NUCLEOTIDE SEQUENCE</scope>
    <source>
        <strain evidence="7">Duluth1</strain>
        <tissue evidence="7">Whole animal</tissue>
    </source>
</reference>
<dbReference type="EMBL" id="JAIWYP010000010">
    <property type="protein sequence ID" value="KAH3747177.1"/>
    <property type="molecule type" value="Genomic_DNA"/>
</dbReference>
<dbReference type="PRINTS" id="PR00700">
    <property type="entry name" value="PRTYPHPHTASE"/>
</dbReference>
<feature type="domain" description="Tyrosine-protein phosphatase" evidence="4">
    <location>
        <begin position="1710"/>
        <end position="1968"/>
    </location>
</feature>
<dbReference type="InterPro" id="IPR029021">
    <property type="entry name" value="Prot-tyrosine_phosphatase-like"/>
</dbReference>